<evidence type="ECO:0000313" key="2">
    <source>
        <dbReference type="EMBL" id="MDP9794476.1"/>
    </source>
</evidence>
<comment type="caution">
    <text evidence="2">The sequence shown here is derived from an EMBL/GenBank/DDBJ whole genome shotgun (WGS) entry which is preliminary data.</text>
</comment>
<dbReference type="Gene3D" id="3.40.630.30">
    <property type="match status" value="1"/>
</dbReference>
<accession>A0ABT9MT75</accession>
<dbReference type="Proteomes" id="UP001240984">
    <property type="component" value="Unassembled WGS sequence"/>
</dbReference>
<protein>
    <submittedName>
        <fullName evidence="2">GNAT superfamily N-acetyltransferase</fullName>
    </submittedName>
</protein>
<proteinExistence type="predicted"/>
<keyword evidence="3" id="KW-1185">Reference proteome</keyword>
<dbReference type="InterPro" id="IPR016181">
    <property type="entry name" value="Acyl_CoA_acyltransferase"/>
</dbReference>
<dbReference type="Pfam" id="PF00583">
    <property type="entry name" value="Acetyltransf_1"/>
    <property type="match status" value="1"/>
</dbReference>
<dbReference type="PROSITE" id="PS51186">
    <property type="entry name" value="GNAT"/>
    <property type="match status" value="1"/>
</dbReference>
<evidence type="ECO:0000259" key="1">
    <source>
        <dbReference type="PROSITE" id="PS51186"/>
    </source>
</evidence>
<organism evidence="2 3">
    <name type="scientific">Catenuloplanes nepalensis</name>
    <dbReference type="NCBI Taxonomy" id="587533"/>
    <lineage>
        <taxon>Bacteria</taxon>
        <taxon>Bacillati</taxon>
        <taxon>Actinomycetota</taxon>
        <taxon>Actinomycetes</taxon>
        <taxon>Micromonosporales</taxon>
        <taxon>Micromonosporaceae</taxon>
        <taxon>Catenuloplanes</taxon>
    </lineage>
</organism>
<sequence length="259" mass="27310">MSLTELHEAAGCEPVSWGPERTRDWWRAWTASSRVSGAEFRVLARDAAGGCVALWLIDANPPVVYLGADGEAAVIASDVDDYAALLAAGVPPAAGVPAPLPSVRAAQETYPEFPAHARRLRPGPAIRLATVDDDLSEQITAMGYDVPAPDVAARLRALPENGHVVYVAVTDRVAGWIHVLITHSLIAGVRAELGGLAVTAQGSGAGTALLATAERWAARHGATSVYVRSGAHRTEAHGFYERRGYTIVKTQLALTKPLA</sequence>
<reference evidence="2 3" key="1">
    <citation type="submission" date="2023-07" db="EMBL/GenBank/DDBJ databases">
        <title>Sequencing the genomes of 1000 actinobacteria strains.</title>
        <authorList>
            <person name="Klenk H.-P."/>
        </authorList>
    </citation>
    <scope>NUCLEOTIDE SEQUENCE [LARGE SCALE GENOMIC DNA]</scope>
    <source>
        <strain evidence="2 3">DSM 44710</strain>
    </source>
</reference>
<dbReference type="CDD" id="cd04301">
    <property type="entry name" value="NAT_SF"/>
    <property type="match status" value="1"/>
</dbReference>
<evidence type="ECO:0000313" key="3">
    <source>
        <dbReference type="Proteomes" id="UP001240984"/>
    </source>
</evidence>
<dbReference type="EMBL" id="JAUSRA010000001">
    <property type="protein sequence ID" value="MDP9794476.1"/>
    <property type="molecule type" value="Genomic_DNA"/>
</dbReference>
<feature type="domain" description="N-acetyltransferase" evidence="1">
    <location>
        <begin position="124"/>
        <end position="259"/>
    </location>
</feature>
<name>A0ABT9MT75_9ACTN</name>
<dbReference type="SUPFAM" id="SSF55729">
    <property type="entry name" value="Acyl-CoA N-acyltransferases (Nat)"/>
    <property type="match status" value="1"/>
</dbReference>
<dbReference type="InterPro" id="IPR000182">
    <property type="entry name" value="GNAT_dom"/>
</dbReference>
<gene>
    <name evidence="2" type="ORF">J2S43_002988</name>
</gene>